<evidence type="ECO:0000313" key="3">
    <source>
        <dbReference type="EMBL" id="KRR25518.1"/>
    </source>
</evidence>
<dbReference type="EMBL" id="LLYB01000055">
    <property type="protein sequence ID" value="KRR25518.1"/>
    <property type="molecule type" value="Genomic_DNA"/>
</dbReference>
<comment type="similarity">
    <text evidence="1">Belongs to the UPF0065 (bug) family.</text>
</comment>
<dbReference type="InterPro" id="IPR005064">
    <property type="entry name" value="BUG"/>
</dbReference>
<dbReference type="PIRSF" id="PIRSF017082">
    <property type="entry name" value="YflP"/>
    <property type="match status" value="1"/>
</dbReference>
<dbReference type="Gene3D" id="3.40.190.10">
    <property type="entry name" value="Periplasmic binding protein-like II"/>
    <property type="match status" value="1"/>
</dbReference>
<keyword evidence="2" id="KW-0732">Signal</keyword>
<dbReference type="AlphaFoldDB" id="A0A0R3N0U9"/>
<evidence type="ECO:0000256" key="2">
    <source>
        <dbReference type="SAM" id="SignalP"/>
    </source>
</evidence>
<sequence>MRKVTALTLIAAAFSLLIVPLASAQADYPNRAITMVVPFAAGGATDVIARIVAEGMSRQLGKPIVIENVAGAGGTIGSIRVMRAAPDGYTLLTGHMGTHASSYALYEKRKYDPRTDFEPIGLMASAPIVVFGRKDLPATTFKEFIGLMKEKGPDFKVGHSGVGSNAHLTCTLLNALVGTKPTEIPYRGNGPLMNDLLAGAIDYSCDQVITVAPQVSSGTIKAFVVASSQRAKVLPDTATSEESGLKAYQADAWTALFSPKGLPGDISTKIHAAYAKAMADPDTIGRLEKLGAVAPAPAQQSQAYLRDLVASDVDRWTKVITDAHISIAD</sequence>
<accession>A0A0R3N0U9</accession>
<dbReference type="OrthoDB" id="8443386at2"/>
<dbReference type="Gene3D" id="3.40.190.150">
    <property type="entry name" value="Bordetella uptake gene, domain 1"/>
    <property type="match status" value="1"/>
</dbReference>
<comment type="caution">
    <text evidence="3">The sequence shown here is derived from an EMBL/GenBank/DDBJ whole genome shotgun (WGS) entry which is preliminary data.</text>
</comment>
<reference evidence="3 4" key="1">
    <citation type="submission" date="2014-03" db="EMBL/GenBank/DDBJ databases">
        <title>Bradyrhizobium valentinum sp. nov., isolated from effective nodules of Lupinus mariae-josephae, a lupine endemic of basic-lime soils in Eastern Spain.</title>
        <authorList>
            <person name="Duran D."/>
            <person name="Rey L."/>
            <person name="Navarro A."/>
            <person name="Busquets A."/>
            <person name="Imperial J."/>
            <person name="Ruiz-Argueso T."/>
        </authorList>
    </citation>
    <scope>NUCLEOTIDE SEQUENCE [LARGE SCALE GENOMIC DNA]</scope>
    <source>
        <strain evidence="3 4">CCBAU 23086</strain>
    </source>
</reference>
<name>A0A0R3N0U9_9BRAD</name>
<organism evidence="3 4">
    <name type="scientific">Bradyrhizobium lablabi</name>
    <dbReference type="NCBI Taxonomy" id="722472"/>
    <lineage>
        <taxon>Bacteria</taxon>
        <taxon>Pseudomonadati</taxon>
        <taxon>Pseudomonadota</taxon>
        <taxon>Alphaproteobacteria</taxon>
        <taxon>Hyphomicrobiales</taxon>
        <taxon>Nitrobacteraceae</taxon>
        <taxon>Bradyrhizobium</taxon>
    </lineage>
</organism>
<dbReference type="Pfam" id="PF03401">
    <property type="entry name" value="TctC"/>
    <property type="match status" value="1"/>
</dbReference>
<feature type="chain" id="PRO_5006444757" description="Tripartite-type tricarboxylate transporter, receptor component TctC" evidence="2">
    <location>
        <begin position="25"/>
        <end position="329"/>
    </location>
</feature>
<dbReference type="PANTHER" id="PTHR42928:SF5">
    <property type="entry name" value="BLR1237 PROTEIN"/>
    <property type="match status" value="1"/>
</dbReference>
<proteinExistence type="inferred from homology"/>
<evidence type="ECO:0000313" key="4">
    <source>
        <dbReference type="Proteomes" id="UP000051660"/>
    </source>
</evidence>
<dbReference type="SUPFAM" id="SSF53850">
    <property type="entry name" value="Periplasmic binding protein-like II"/>
    <property type="match status" value="1"/>
</dbReference>
<evidence type="ECO:0008006" key="5">
    <source>
        <dbReference type="Google" id="ProtNLM"/>
    </source>
</evidence>
<feature type="signal peptide" evidence="2">
    <location>
        <begin position="1"/>
        <end position="24"/>
    </location>
</feature>
<evidence type="ECO:0000256" key="1">
    <source>
        <dbReference type="ARBA" id="ARBA00006987"/>
    </source>
</evidence>
<dbReference type="Proteomes" id="UP000051660">
    <property type="component" value="Unassembled WGS sequence"/>
</dbReference>
<protein>
    <recommendedName>
        <fullName evidence="5">Tripartite-type tricarboxylate transporter, receptor component TctC</fullName>
    </recommendedName>
</protein>
<dbReference type="InterPro" id="IPR042100">
    <property type="entry name" value="Bug_dom1"/>
</dbReference>
<dbReference type="PANTHER" id="PTHR42928">
    <property type="entry name" value="TRICARBOXYLATE-BINDING PROTEIN"/>
    <property type="match status" value="1"/>
</dbReference>
<gene>
    <name evidence="3" type="ORF">CQ14_17745</name>
</gene>
<dbReference type="RefSeq" id="WP_057857705.1">
    <property type="nucleotide sequence ID" value="NZ_LLYB01000055.1"/>
</dbReference>